<dbReference type="InterPro" id="IPR050227">
    <property type="entry name" value="Rab"/>
</dbReference>
<dbReference type="SMART" id="SM00174">
    <property type="entry name" value="RHO"/>
    <property type="match status" value="1"/>
</dbReference>
<dbReference type="InterPro" id="IPR001715">
    <property type="entry name" value="CH_dom"/>
</dbReference>
<keyword evidence="7" id="KW-1185">Reference proteome</keyword>
<dbReference type="InterPro" id="IPR036872">
    <property type="entry name" value="CH_dom_sf"/>
</dbReference>
<keyword evidence="2" id="KW-0342">GTP-binding</keyword>
<feature type="compositionally biased region" description="Acidic residues" evidence="3">
    <location>
        <begin position="278"/>
        <end position="288"/>
    </location>
</feature>
<feature type="domain" description="Calponin-homology (CH)" evidence="4">
    <location>
        <begin position="20"/>
        <end position="123"/>
    </location>
</feature>
<proteinExistence type="predicted"/>
<dbReference type="InterPro" id="IPR027417">
    <property type="entry name" value="P-loop_NTPase"/>
</dbReference>
<dbReference type="InterPro" id="IPR005225">
    <property type="entry name" value="Small_GTP-bd"/>
</dbReference>
<dbReference type="InterPro" id="IPR001806">
    <property type="entry name" value="Small_GTPase"/>
</dbReference>
<sequence length="531" mass="61328">MSHLGSTTITRRVTQELKQNEECDIARIMLLSKFPDQSPDQSLHEMIKSGVLLAKLCNMLSSKQIIIQEKNHNMYHLENLAQVKRRLLEFGLKETQIFDPQDLLKPEPKYALHLVALLIFAIEAKTHIFNLSAEDVEALECIDNNSTINLLIEAIEPFQDNDSLNPFTTQQNALLSADSTQFVASEPIVAQHITVDQIQEQNDIEQFGNTHELIESEQKYEYQEQQQQQYKLEEIPEQQVMEEEQQYQECEPQIDDQPQIEIEQQKEEISQNQQVEEPQQEVEIEQEEISQKQQIMEPDYIEHQNEQKIQEPQQEQPPQPEIQQHELHQDPLPQPIIQVSPQPQIPTVKHKLVLIGDSSTGKSTICKRLLNQSIDKIQPTLNLEQNHVTFTSKNKLGQLINVDLIINDTAGMERFKSISQQYVRNADTVLLVYSVNERESYFGAKKWLQFIRDNSDAEIIAVGNMADLESKISIEEVLELKADKYMQCSALTGTGIHELMQIEWEEKKETLTQEEIVEVCLEPKQKKGCCK</sequence>
<organism evidence="5">
    <name type="scientific">Hexamita inflata</name>
    <dbReference type="NCBI Taxonomy" id="28002"/>
    <lineage>
        <taxon>Eukaryota</taxon>
        <taxon>Metamonada</taxon>
        <taxon>Diplomonadida</taxon>
        <taxon>Hexamitidae</taxon>
        <taxon>Hexamitinae</taxon>
        <taxon>Hexamita</taxon>
    </lineage>
</organism>
<evidence type="ECO:0000313" key="7">
    <source>
        <dbReference type="Proteomes" id="UP001642409"/>
    </source>
</evidence>
<evidence type="ECO:0000256" key="3">
    <source>
        <dbReference type="SAM" id="MobiDB-lite"/>
    </source>
</evidence>
<dbReference type="EMBL" id="CATOUU010000215">
    <property type="protein sequence ID" value="CAI9921137.1"/>
    <property type="molecule type" value="Genomic_DNA"/>
</dbReference>
<dbReference type="Pfam" id="PF00071">
    <property type="entry name" value="Ras"/>
    <property type="match status" value="1"/>
</dbReference>
<dbReference type="SUPFAM" id="SSF47576">
    <property type="entry name" value="Calponin-homology domain, CH-domain"/>
    <property type="match status" value="1"/>
</dbReference>
<dbReference type="SUPFAM" id="SSF52540">
    <property type="entry name" value="P-loop containing nucleoside triphosphate hydrolases"/>
    <property type="match status" value="1"/>
</dbReference>
<dbReference type="Proteomes" id="UP001642409">
    <property type="component" value="Unassembled WGS sequence"/>
</dbReference>
<dbReference type="PROSITE" id="PS51419">
    <property type="entry name" value="RAB"/>
    <property type="match status" value="1"/>
</dbReference>
<dbReference type="EMBL" id="CAXDID020000670">
    <property type="protein sequence ID" value="CAL6109526.1"/>
    <property type="molecule type" value="Genomic_DNA"/>
</dbReference>
<dbReference type="SMART" id="SM00175">
    <property type="entry name" value="RAB"/>
    <property type="match status" value="1"/>
</dbReference>
<dbReference type="PRINTS" id="PR00449">
    <property type="entry name" value="RASTRNSFRMNG"/>
</dbReference>
<reference evidence="5" key="1">
    <citation type="submission" date="2023-06" db="EMBL/GenBank/DDBJ databases">
        <authorList>
            <person name="Kurt Z."/>
        </authorList>
    </citation>
    <scope>NUCLEOTIDE SEQUENCE</scope>
</reference>
<feature type="region of interest" description="Disordered" evidence="3">
    <location>
        <begin position="266"/>
        <end position="292"/>
    </location>
</feature>
<protein>
    <submittedName>
        <fullName evidence="5">Rab1a</fullName>
    </submittedName>
</protein>
<evidence type="ECO:0000259" key="4">
    <source>
        <dbReference type="PROSITE" id="PS50021"/>
    </source>
</evidence>
<accession>A0AA86NL03</accession>
<dbReference type="PANTHER" id="PTHR47977">
    <property type="entry name" value="RAS-RELATED PROTEIN RAB"/>
    <property type="match status" value="1"/>
</dbReference>
<dbReference type="CDD" id="cd00014">
    <property type="entry name" value="CH_SF"/>
    <property type="match status" value="1"/>
</dbReference>
<comment type="caution">
    <text evidence="5">The sequence shown here is derived from an EMBL/GenBank/DDBJ whole genome shotgun (WGS) entry which is preliminary data.</text>
</comment>
<dbReference type="GO" id="GO:0005525">
    <property type="term" value="F:GTP binding"/>
    <property type="evidence" value="ECO:0007669"/>
    <property type="project" value="UniProtKB-KW"/>
</dbReference>
<dbReference type="CDD" id="cd00154">
    <property type="entry name" value="Rab"/>
    <property type="match status" value="1"/>
</dbReference>
<reference evidence="6 7" key="2">
    <citation type="submission" date="2024-07" db="EMBL/GenBank/DDBJ databases">
        <authorList>
            <person name="Akdeniz Z."/>
        </authorList>
    </citation>
    <scope>NUCLEOTIDE SEQUENCE [LARGE SCALE GENOMIC DNA]</scope>
</reference>
<dbReference type="PROSITE" id="PS50021">
    <property type="entry name" value="CH"/>
    <property type="match status" value="1"/>
</dbReference>
<dbReference type="Gene3D" id="3.40.50.300">
    <property type="entry name" value="P-loop containing nucleotide triphosphate hydrolases"/>
    <property type="match status" value="1"/>
</dbReference>
<dbReference type="GO" id="GO:0003924">
    <property type="term" value="F:GTPase activity"/>
    <property type="evidence" value="ECO:0007669"/>
    <property type="project" value="InterPro"/>
</dbReference>
<dbReference type="NCBIfam" id="TIGR00231">
    <property type="entry name" value="small_GTP"/>
    <property type="match status" value="1"/>
</dbReference>
<evidence type="ECO:0000313" key="5">
    <source>
        <dbReference type="EMBL" id="CAI9921137.1"/>
    </source>
</evidence>
<name>A0AA86NL03_9EUKA</name>
<dbReference type="AlphaFoldDB" id="A0AA86NL03"/>
<evidence type="ECO:0000313" key="6">
    <source>
        <dbReference type="EMBL" id="CAL6109526.1"/>
    </source>
</evidence>
<dbReference type="SMART" id="SM00173">
    <property type="entry name" value="RAS"/>
    <property type="match status" value="1"/>
</dbReference>
<dbReference type="PROSITE" id="PS51421">
    <property type="entry name" value="RAS"/>
    <property type="match status" value="1"/>
</dbReference>
<dbReference type="Pfam" id="PF00307">
    <property type="entry name" value="CH"/>
    <property type="match status" value="1"/>
</dbReference>
<evidence type="ECO:0000256" key="1">
    <source>
        <dbReference type="ARBA" id="ARBA00022741"/>
    </source>
</evidence>
<keyword evidence="1" id="KW-0547">Nucleotide-binding</keyword>
<gene>
    <name evidence="6" type="ORF">HINF_LOCUS75488</name>
    <name evidence="5" type="ORF">HINF_LOCUS8782</name>
</gene>
<dbReference type="Gene3D" id="1.10.418.10">
    <property type="entry name" value="Calponin-like domain"/>
    <property type="match status" value="1"/>
</dbReference>
<evidence type="ECO:0000256" key="2">
    <source>
        <dbReference type="ARBA" id="ARBA00023134"/>
    </source>
</evidence>